<feature type="coiled-coil region" evidence="1">
    <location>
        <begin position="78"/>
        <end position="119"/>
    </location>
</feature>
<keyword evidence="1" id="KW-0175">Coiled coil</keyword>
<dbReference type="RefSeq" id="XP_068348687.1">
    <property type="nucleotide sequence ID" value="XM_068495457.1"/>
</dbReference>
<dbReference type="Proteomes" id="UP000179807">
    <property type="component" value="Unassembled WGS sequence"/>
</dbReference>
<name>A0A1J4J8P2_9EUKA</name>
<accession>A0A1J4J8P2</accession>
<dbReference type="EMBL" id="MLAK01001237">
    <property type="protein sequence ID" value="OHS95550.1"/>
    <property type="molecule type" value="Genomic_DNA"/>
</dbReference>
<proteinExistence type="predicted"/>
<evidence type="ECO:0000256" key="1">
    <source>
        <dbReference type="SAM" id="Coils"/>
    </source>
</evidence>
<protein>
    <submittedName>
        <fullName evidence="2">Uncharacterized protein</fullName>
    </submittedName>
</protein>
<dbReference type="AlphaFoldDB" id="A0A1J4J8P2"/>
<organism evidence="2 3">
    <name type="scientific">Tritrichomonas foetus</name>
    <dbReference type="NCBI Taxonomy" id="1144522"/>
    <lineage>
        <taxon>Eukaryota</taxon>
        <taxon>Metamonada</taxon>
        <taxon>Parabasalia</taxon>
        <taxon>Tritrichomonadida</taxon>
        <taxon>Tritrichomonadidae</taxon>
        <taxon>Tritrichomonas</taxon>
    </lineage>
</organism>
<dbReference type="GeneID" id="94830161"/>
<comment type="caution">
    <text evidence="2">The sequence shown here is derived from an EMBL/GenBank/DDBJ whole genome shotgun (WGS) entry which is preliminary data.</text>
</comment>
<evidence type="ECO:0000313" key="3">
    <source>
        <dbReference type="Proteomes" id="UP000179807"/>
    </source>
</evidence>
<feature type="coiled-coil region" evidence="1">
    <location>
        <begin position="10"/>
        <end position="37"/>
    </location>
</feature>
<reference evidence="2" key="1">
    <citation type="submission" date="2016-10" db="EMBL/GenBank/DDBJ databases">
        <authorList>
            <person name="Benchimol M."/>
            <person name="Almeida L.G."/>
            <person name="Vasconcelos A.T."/>
            <person name="Perreira-Neves A."/>
            <person name="Rosa I.A."/>
            <person name="Tasca T."/>
            <person name="Bogo M.R."/>
            <person name="de Souza W."/>
        </authorList>
    </citation>
    <scope>NUCLEOTIDE SEQUENCE [LARGE SCALE GENOMIC DNA]</scope>
    <source>
        <strain evidence="2">K</strain>
    </source>
</reference>
<evidence type="ECO:0000313" key="2">
    <source>
        <dbReference type="EMBL" id="OHS95550.1"/>
    </source>
</evidence>
<keyword evidence="3" id="KW-1185">Reference proteome</keyword>
<gene>
    <name evidence="2" type="ORF">TRFO_10440</name>
</gene>
<dbReference type="VEuPathDB" id="TrichDB:TRFO_10440"/>
<sequence length="178" mass="20805">MERNLDSRSKEDLQKALSNLREQNRDISTQNRIIREQIRLIELKTGNLRKDFSEQKDEIDASHARTIKQLEDLEEGKNSERKANKRKLLREIKDKTEENRQLEDQIRNLNQQILHFKKVNENLPPKTNVLKRTATKKTAVVTTKTSINKTNRTTINATKTTANAKKKDPIRKAPKKLI</sequence>